<dbReference type="InterPro" id="IPR013096">
    <property type="entry name" value="Cupin_2"/>
</dbReference>
<evidence type="ECO:0000313" key="3">
    <source>
        <dbReference type="EMBL" id="RXK47474.1"/>
    </source>
</evidence>
<comment type="caution">
    <text evidence="3">The sequence shown here is derived from an EMBL/GenBank/DDBJ whole genome shotgun (WGS) entry which is preliminary data.</text>
</comment>
<gene>
    <name evidence="3" type="ORF">EAF64_17030</name>
</gene>
<name>A0A498KTU2_9EURY</name>
<dbReference type="Pfam" id="PF07883">
    <property type="entry name" value="Cupin_2"/>
    <property type="match status" value="1"/>
</dbReference>
<dbReference type="RefSeq" id="WP_129070177.1">
    <property type="nucleotide sequence ID" value="NZ_RDFA01000006.1"/>
</dbReference>
<dbReference type="Proteomes" id="UP000289691">
    <property type="component" value="Unassembled WGS sequence"/>
</dbReference>
<keyword evidence="4" id="KW-1185">Reference proteome</keyword>
<dbReference type="Gene3D" id="2.60.120.10">
    <property type="entry name" value="Jelly Rolls"/>
    <property type="match status" value="1"/>
</dbReference>
<accession>A0A498KTU2</accession>
<dbReference type="SUPFAM" id="SSF51182">
    <property type="entry name" value="RmlC-like cupins"/>
    <property type="match status" value="1"/>
</dbReference>
<evidence type="ECO:0000256" key="1">
    <source>
        <dbReference type="SAM" id="MobiDB-lite"/>
    </source>
</evidence>
<feature type="domain" description="Cupin type-2" evidence="2">
    <location>
        <begin position="37"/>
        <end position="108"/>
    </location>
</feature>
<dbReference type="InterPro" id="IPR011051">
    <property type="entry name" value="RmlC_Cupin_sf"/>
</dbReference>
<dbReference type="AlphaFoldDB" id="A0A498KTU2"/>
<proteinExistence type="predicted"/>
<feature type="region of interest" description="Disordered" evidence="1">
    <location>
        <begin position="1"/>
        <end position="20"/>
    </location>
</feature>
<protein>
    <submittedName>
        <fullName evidence="3">Cupin domain-containing protein</fullName>
    </submittedName>
</protein>
<evidence type="ECO:0000313" key="4">
    <source>
        <dbReference type="Proteomes" id="UP000289691"/>
    </source>
</evidence>
<evidence type="ECO:0000259" key="2">
    <source>
        <dbReference type="Pfam" id="PF07883"/>
    </source>
</evidence>
<dbReference type="OrthoDB" id="192542at2157"/>
<reference evidence="3 4" key="1">
    <citation type="submission" date="2019-01" db="EMBL/GenBank/DDBJ databases">
        <title>Halorientalis sp. F13-25 a new haloarchaeum isolated from hypersaline water.</title>
        <authorList>
            <person name="Ana D.-V."/>
            <person name="Cristina S.-P."/>
            <person name="Antonio V."/>
        </authorList>
    </citation>
    <scope>NUCLEOTIDE SEQUENCE [LARGE SCALE GENOMIC DNA]</scope>
    <source>
        <strain evidence="3 4">F13-25</strain>
    </source>
</reference>
<organism evidence="3 4">
    <name type="scientific">Halorientalis pallida</name>
    <dbReference type="NCBI Taxonomy" id="2479928"/>
    <lineage>
        <taxon>Archaea</taxon>
        <taxon>Methanobacteriati</taxon>
        <taxon>Methanobacteriota</taxon>
        <taxon>Stenosarchaea group</taxon>
        <taxon>Halobacteria</taxon>
        <taxon>Halobacteriales</taxon>
        <taxon>Haloarculaceae</taxon>
        <taxon>Halorientalis</taxon>
    </lineage>
</organism>
<dbReference type="CDD" id="cd02208">
    <property type="entry name" value="cupin_RmlC-like"/>
    <property type="match status" value="1"/>
</dbReference>
<dbReference type="InterPro" id="IPR014710">
    <property type="entry name" value="RmlC-like_jellyroll"/>
</dbReference>
<sequence length="129" mass="14090">MGYHHVDPAELAPSPDHPCDRRSLAEAAELAQLAAAVYDLAPGEDLATTYHYHDQREELFYVLAGDLHVETPDETFVVGADETFAVEPESPIRPYNPAESDEPVRVLGVGAPKFDIGRPYEPDADGDDS</sequence>
<dbReference type="EMBL" id="RDFA01000006">
    <property type="protein sequence ID" value="RXK47474.1"/>
    <property type="molecule type" value="Genomic_DNA"/>
</dbReference>